<evidence type="ECO:0000256" key="5">
    <source>
        <dbReference type="SAM" id="MobiDB-lite"/>
    </source>
</evidence>
<dbReference type="HAMAP" id="MF_01696">
    <property type="entry name" value="MshB"/>
    <property type="match status" value="1"/>
</dbReference>
<comment type="catalytic activity">
    <reaction evidence="4">
        <text>1D-myo-inositol 2-acetamido-2-deoxy-alpha-D-glucopyranoside + H2O = 1D-myo-inositol 2-amino-2-deoxy-alpha-D-glucopyranoside + acetate</text>
        <dbReference type="Rhea" id="RHEA:26180"/>
        <dbReference type="ChEBI" id="CHEBI:15377"/>
        <dbReference type="ChEBI" id="CHEBI:30089"/>
        <dbReference type="ChEBI" id="CHEBI:52442"/>
        <dbReference type="ChEBI" id="CHEBI:58886"/>
        <dbReference type="EC" id="3.5.1.103"/>
    </reaction>
</comment>
<evidence type="ECO:0000256" key="3">
    <source>
        <dbReference type="ARBA" id="ARBA00022833"/>
    </source>
</evidence>
<dbReference type="InterPro" id="IPR024078">
    <property type="entry name" value="LmbE-like_dom_sf"/>
</dbReference>
<comment type="caution">
    <text evidence="6">The sequence shown here is derived from an EMBL/GenBank/DDBJ whole genome shotgun (WGS) entry which is preliminary data.</text>
</comment>
<dbReference type="InterPro" id="IPR017810">
    <property type="entry name" value="Mycothiol_biosynthesis_MshB"/>
</dbReference>
<evidence type="ECO:0000256" key="2">
    <source>
        <dbReference type="ARBA" id="ARBA00022801"/>
    </source>
</evidence>
<dbReference type="Pfam" id="PF02585">
    <property type="entry name" value="PIG-L"/>
    <property type="match status" value="1"/>
</dbReference>
<feature type="binding site" evidence="4">
    <location>
        <position position="15"/>
    </location>
    <ligand>
        <name>Zn(2+)</name>
        <dbReference type="ChEBI" id="CHEBI:29105"/>
    </ligand>
</feature>
<dbReference type="InterPro" id="IPR003737">
    <property type="entry name" value="GlcNAc_PI_deacetylase-related"/>
</dbReference>
<organism evidence="6 7">
    <name type="scientific">Micromonospora luteifusca</name>
    <dbReference type="NCBI Taxonomy" id="709860"/>
    <lineage>
        <taxon>Bacteria</taxon>
        <taxon>Bacillati</taxon>
        <taxon>Actinomycetota</taxon>
        <taxon>Actinomycetes</taxon>
        <taxon>Micromonosporales</taxon>
        <taxon>Micromonosporaceae</taxon>
        <taxon>Micromonospora</taxon>
    </lineage>
</organism>
<proteinExistence type="inferred from homology"/>
<dbReference type="PANTHER" id="PTHR12993:SF26">
    <property type="entry name" value="1D-MYO-INOSITOL 2-ACETAMIDO-2-DEOXY-ALPHA-D-GLUCOPYRANOSIDE DEACETYLASE"/>
    <property type="match status" value="1"/>
</dbReference>
<evidence type="ECO:0000256" key="4">
    <source>
        <dbReference type="HAMAP-Rule" id="MF_01696"/>
    </source>
</evidence>
<comment type="cofactor">
    <cofactor evidence="4">
        <name>Zn(2+)</name>
        <dbReference type="ChEBI" id="CHEBI:29105"/>
    </cofactor>
    <text evidence="4">Binds 1 zinc ion per subunit.</text>
</comment>
<dbReference type="Gene3D" id="3.40.50.10320">
    <property type="entry name" value="LmbE-like"/>
    <property type="match status" value="1"/>
</dbReference>
<evidence type="ECO:0000313" key="6">
    <source>
        <dbReference type="EMBL" id="MBM7490743.1"/>
    </source>
</evidence>
<dbReference type="NCBIfam" id="TIGR03445">
    <property type="entry name" value="mycothiol_MshB"/>
    <property type="match status" value="1"/>
</dbReference>
<comment type="similarity">
    <text evidence="4">Belongs to the MshB deacetylase family.</text>
</comment>
<keyword evidence="7" id="KW-1185">Reference proteome</keyword>
<dbReference type="GO" id="GO:0035595">
    <property type="term" value="F:N-acetylglucosaminylinositol deacetylase activity"/>
    <property type="evidence" value="ECO:0007669"/>
    <property type="project" value="UniProtKB-EC"/>
</dbReference>
<name>A0ABS2LRD1_9ACTN</name>
<feature type="region of interest" description="Disordered" evidence="5">
    <location>
        <begin position="286"/>
        <end position="355"/>
    </location>
</feature>
<evidence type="ECO:0000313" key="7">
    <source>
        <dbReference type="Proteomes" id="UP000764837"/>
    </source>
</evidence>
<keyword evidence="1 4" id="KW-0479">Metal-binding</keyword>
<dbReference type="EMBL" id="JAFBBP010000001">
    <property type="protein sequence ID" value="MBM7490743.1"/>
    <property type="molecule type" value="Genomic_DNA"/>
</dbReference>
<comment type="function">
    <text evidence="4">Catalyzes the deacetylation of 1D-myo-inositol 2-acetamido-2-deoxy-alpha-D-glucopyranoside (GlcNAc-Ins) in the mycothiol biosynthesis pathway.</text>
</comment>
<sequence length="355" mass="37261">MTTLPDRRLLLVHAHPDDESIGTGSTMAHYAADGAHVTLVTCTLGEEGEIHEPALAQLAAAEADQLGGYRITELAAACAALGVSDHRFLGGAGRYRDSGMMGLATNEHPRAFWQADLDEAAGHLVEIMREVRPQVLITYDPNGFYGHPDHIQAHRVAMRAVELAAAEGCAPLKVYWTAMPLSVLEAGMTHFAESSDNPFAGIKDIADLPFGTPDAQIAARIDGTDQHTAKEAAMRAHATQIPATSWLYSIAGNFGGEFMGVEFFTLAVGEKGPGAGPYGWEDDLFAGLPEETTPDRTVSDRSSVGAASDRSSVEAASDRSSVGAASDRSSVGTASDRSSVGTAPDRSSVAAAGLR</sequence>
<keyword evidence="3 4" id="KW-0862">Zinc</keyword>
<accession>A0ABS2LRD1</accession>
<dbReference type="SUPFAM" id="SSF102588">
    <property type="entry name" value="LmbE-like"/>
    <property type="match status" value="1"/>
</dbReference>
<feature type="binding site" evidence="4">
    <location>
        <position position="150"/>
    </location>
    <ligand>
        <name>Zn(2+)</name>
        <dbReference type="ChEBI" id="CHEBI:29105"/>
    </ligand>
</feature>
<keyword evidence="2 4" id="KW-0378">Hydrolase</keyword>
<dbReference type="Proteomes" id="UP000764837">
    <property type="component" value="Unassembled WGS sequence"/>
</dbReference>
<dbReference type="EC" id="3.5.1.103" evidence="4"/>
<feature type="compositionally biased region" description="Polar residues" evidence="5">
    <location>
        <begin position="327"/>
        <end position="341"/>
    </location>
</feature>
<dbReference type="PANTHER" id="PTHR12993">
    <property type="entry name" value="N-ACETYLGLUCOSAMINYL-PHOSPHATIDYLINOSITOL DE-N-ACETYLASE-RELATED"/>
    <property type="match status" value="1"/>
</dbReference>
<evidence type="ECO:0000256" key="1">
    <source>
        <dbReference type="ARBA" id="ARBA00022723"/>
    </source>
</evidence>
<gene>
    <name evidence="4" type="primary">mshB</name>
    <name evidence="6" type="ORF">JOD64_001965</name>
</gene>
<reference evidence="6 7" key="1">
    <citation type="submission" date="2021-01" db="EMBL/GenBank/DDBJ databases">
        <title>Sequencing the genomes of 1000 actinobacteria strains.</title>
        <authorList>
            <person name="Klenk H.-P."/>
        </authorList>
    </citation>
    <scope>NUCLEOTIDE SEQUENCE [LARGE SCALE GENOMIC DNA]</scope>
    <source>
        <strain evidence="6 7">DSM 100204</strain>
    </source>
</reference>
<protein>
    <recommendedName>
        <fullName evidence="4">1D-myo-inositol 2-acetamido-2-deoxy-alpha-D-glucopyranoside deacetylase</fullName>
        <shortName evidence="4">GlcNAc-Ins deacetylase</shortName>
        <ecNumber evidence="4">3.5.1.103</ecNumber>
    </recommendedName>
    <alternativeName>
        <fullName evidence="4">N-acetyl-1-D-myo-inositol-2-amino-2-deoxy-alpha-D-glucopyranoside deacetylase</fullName>
    </alternativeName>
</protein>
<feature type="binding site" evidence="4">
    <location>
        <position position="18"/>
    </location>
    <ligand>
        <name>Zn(2+)</name>
        <dbReference type="ChEBI" id="CHEBI:29105"/>
    </ligand>
</feature>